<feature type="compositionally biased region" description="Polar residues" evidence="6">
    <location>
        <begin position="151"/>
        <end position="160"/>
    </location>
</feature>
<evidence type="ECO:0000259" key="8">
    <source>
        <dbReference type="PROSITE" id="PS50800"/>
    </source>
</evidence>
<evidence type="ECO:0008006" key="11">
    <source>
        <dbReference type="Google" id="ProtNLM"/>
    </source>
</evidence>
<dbReference type="Gene3D" id="3.90.640.80">
    <property type="match status" value="1"/>
</dbReference>
<dbReference type="PROSITE" id="PS50800">
    <property type="entry name" value="SAP"/>
    <property type="match status" value="1"/>
</dbReference>
<feature type="region of interest" description="Disordered" evidence="6">
    <location>
        <begin position="114"/>
        <end position="164"/>
    </location>
</feature>
<dbReference type="Proteomes" id="UP000604046">
    <property type="component" value="Unassembled WGS sequence"/>
</dbReference>
<comment type="caution">
    <text evidence="9">The sequence shown here is derived from an EMBL/GenBank/DDBJ whole genome shotgun (WGS) entry which is preliminary data.</text>
</comment>
<dbReference type="GO" id="GO:0046404">
    <property type="term" value="F:ATP-dependent polydeoxyribonucleotide 5'-hydroxyl-kinase activity"/>
    <property type="evidence" value="ECO:0007669"/>
    <property type="project" value="TreeGrafter"/>
</dbReference>
<dbReference type="AlphaFoldDB" id="A0A812VA12"/>
<evidence type="ECO:0000256" key="2">
    <source>
        <dbReference type="ARBA" id="ARBA00022723"/>
    </source>
</evidence>
<evidence type="ECO:0000256" key="5">
    <source>
        <dbReference type="ARBA" id="ARBA00023242"/>
    </source>
</evidence>
<dbReference type="GO" id="GO:0003690">
    <property type="term" value="F:double-stranded DNA binding"/>
    <property type="evidence" value="ECO:0007669"/>
    <property type="project" value="TreeGrafter"/>
</dbReference>
<evidence type="ECO:0000256" key="6">
    <source>
        <dbReference type="SAM" id="MobiDB-lite"/>
    </source>
</evidence>
<dbReference type="Gene3D" id="3.30.1740.10">
    <property type="entry name" value="Zinc finger, PARP-type"/>
    <property type="match status" value="1"/>
</dbReference>
<keyword evidence="2" id="KW-0479">Metal-binding</keyword>
<dbReference type="SMART" id="SM01336">
    <property type="entry name" value="zf-PARP"/>
    <property type="match status" value="1"/>
</dbReference>
<feature type="domain" description="SAP" evidence="8">
    <location>
        <begin position="166"/>
        <end position="200"/>
    </location>
</feature>
<accession>A0A812VA12</accession>
<sequence>MPSFQFELEYAKSARSACKHCKEKIEKDAVRIGMKTVVDMESASAAERAKGHAAESAKWHHEGCFPKIRKSAWFRQHLPEDVESIAGFDALEEADQKRVSAVFTLCKGEAAQEEAAVPQGKRKSGGASGKPSKKAKLAEEEAAPASGPSALTSEQHNSIETAKAELSRKSAAALGCLLQKNGLPKSGRKEELLDRVAEAKVLGVPPVCPTCDKVKLRWSKVTGNYSCPGFFDEEKGHFRKCKADVETCETDLQ</sequence>
<dbReference type="GO" id="GO:0005634">
    <property type="term" value="C:nucleus"/>
    <property type="evidence" value="ECO:0007669"/>
    <property type="project" value="UniProtKB-SubCell"/>
</dbReference>
<dbReference type="PROSITE" id="PS50064">
    <property type="entry name" value="ZF_PARP_2"/>
    <property type="match status" value="1"/>
</dbReference>
<dbReference type="PANTHER" id="PTHR12083">
    <property type="entry name" value="BIFUNCTIONAL POLYNUCLEOTIDE PHOSPHATASE/KINASE"/>
    <property type="match status" value="1"/>
</dbReference>
<feature type="domain" description="PARP-type" evidence="7">
    <location>
        <begin position="6"/>
        <end position="99"/>
    </location>
</feature>
<proteinExistence type="predicted"/>
<reference evidence="9" key="1">
    <citation type="submission" date="2021-02" db="EMBL/GenBank/DDBJ databases">
        <authorList>
            <person name="Dougan E. K."/>
            <person name="Rhodes N."/>
            <person name="Thang M."/>
            <person name="Chan C."/>
        </authorList>
    </citation>
    <scope>NUCLEOTIDE SEQUENCE</scope>
</reference>
<dbReference type="GO" id="GO:0008270">
    <property type="term" value="F:zinc ion binding"/>
    <property type="evidence" value="ECO:0007669"/>
    <property type="project" value="UniProtKB-KW"/>
</dbReference>
<dbReference type="InterPro" id="IPR003034">
    <property type="entry name" value="SAP_dom"/>
</dbReference>
<protein>
    <recommendedName>
        <fullName evidence="11">Poly [ADP-ribose] polymerase 1</fullName>
    </recommendedName>
</protein>
<dbReference type="InterPro" id="IPR036957">
    <property type="entry name" value="Znf_PARP_sf"/>
</dbReference>
<evidence type="ECO:0000256" key="1">
    <source>
        <dbReference type="ARBA" id="ARBA00004123"/>
    </source>
</evidence>
<evidence type="ECO:0000256" key="4">
    <source>
        <dbReference type="ARBA" id="ARBA00022833"/>
    </source>
</evidence>
<keyword evidence="5" id="KW-0539">Nucleus</keyword>
<keyword evidence="3" id="KW-0863">Zinc-finger</keyword>
<dbReference type="InterPro" id="IPR001510">
    <property type="entry name" value="Znf_PARP"/>
</dbReference>
<evidence type="ECO:0000259" key="7">
    <source>
        <dbReference type="PROSITE" id="PS50064"/>
    </source>
</evidence>
<dbReference type="Pfam" id="PF00645">
    <property type="entry name" value="zf-PARP"/>
    <property type="match status" value="1"/>
</dbReference>
<feature type="non-terminal residue" evidence="9">
    <location>
        <position position="1"/>
    </location>
</feature>
<dbReference type="GO" id="GO:0046403">
    <property type="term" value="F:polynucleotide 3'-phosphatase activity"/>
    <property type="evidence" value="ECO:0007669"/>
    <property type="project" value="TreeGrafter"/>
</dbReference>
<organism evidence="9 10">
    <name type="scientific">Symbiodinium natans</name>
    <dbReference type="NCBI Taxonomy" id="878477"/>
    <lineage>
        <taxon>Eukaryota</taxon>
        <taxon>Sar</taxon>
        <taxon>Alveolata</taxon>
        <taxon>Dinophyceae</taxon>
        <taxon>Suessiales</taxon>
        <taxon>Symbiodiniaceae</taxon>
        <taxon>Symbiodinium</taxon>
    </lineage>
</organism>
<dbReference type="SUPFAM" id="SSF57716">
    <property type="entry name" value="Glucocorticoid receptor-like (DNA-binding domain)"/>
    <property type="match status" value="1"/>
</dbReference>
<evidence type="ECO:0000256" key="3">
    <source>
        <dbReference type="ARBA" id="ARBA00022771"/>
    </source>
</evidence>
<comment type="subcellular location">
    <subcellularLocation>
        <location evidence="1">Nucleus</location>
    </subcellularLocation>
</comment>
<dbReference type="GO" id="GO:0006281">
    <property type="term" value="P:DNA repair"/>
    <property type="evidence" value="ECO:0007669"/>
    <property type="project" value="TreeGrafter"/>
</dbReference>
<dbReference type="PANTHER" id="PTHR12083:SF9">
    <property type="entry name" value="BIFUNCTIONAL POLYNUCLEOTIDE PHOSPHATASE_KINASE"/>
    <property type="match status" value="1"/>
</dbReference>
<dbReference type="SMART" id="SM01335">
    <property type="entry name" value="PADR1"/>
    <property type="match status" value="1"/>
</dbReference>
<name>A0A812VA12_9DINO</name>
<evidence type="ECO:0000313" key="9">
    <source>
        <dbReference type="EMBL" id="CAE7618226.1"/>
    </source>
</evidence>
<keyword evidence="10" id="KW-1185">Reference proteome</keyword>
<evidence type="ECO:0000313" key="10">
    <source>
        <dbReference type="Proteomes" id="UP000604046"/>
    </source>
</evidence>
<dbReference type="EMBL" id="CAJNDS010002848">
    <property type="protein sequence ID" value="CAE7618226.1"/>
    <property type="molecule type" value="Genomic_DNA"/>
</dbReference>
<keyword evidence="4" id="KW-0862">Zinc</keyword>
<dbReference type="OrthoDB" id="429950at2759"/>
<gene>
    <name evidence="9" type="ORF">SNAT2548_LOCUS35137</name>
</gene>